<name>A0A0Q3QEE4_SETIT</name>
<dbReference type="EMBL" id="AGNK02005311">
    <property type="status" value="NOT_ANNOTATED_CDS"/>
    <property type="molecule type" value="Genomic_DNA"/>
</dbReference>
<evidence type="ECO:0000256" key="1">
    <source>
        <dbReference type="SAM" id="MobiDB-lite"/>
    </source>
</evidence>
<evidence type="ECO:0000313" key="2">
    <source>
        <dbReference type="EnsemblPlants" id="KQK86564"/>
    </source>
</evidence>
<proteinExistence type="predicted"/>
<sequence>METLSHHLLLPRTGRPWLPLAITAPSGSKRLNGTCPAPRPRRPAVGVR</sequence>
<dbReference type="Proteomes" id="UP000004995">
    <property type="component" value="Unassembled WGS sequence"/>
</dbReference>
<keyword evidence="3" id="KW-1185">Reference proteome</keyword>
<accession>A0A0Q3QEE4</accession>
<dbReference type="EnsemblPlants" id="KQK86564">
    <property type="protein sequence ID" value="KQK86564"/>
    <property type="gene ID" value="SETIT_039218mg"/>
</dbReference>
<dbReference type="AlphaFoldDB" id="A0A0Q3QEE4"/>
<dbReference type="Gramene" id="KQK86564">
    <property type="protein sequence ID" value="KQK86564"/>
    <property type="gene ID" value="SETIT_039218mg"/>
</dbReference>
<evidence type="ECO:0000313" key="3">
    <source>
        <dbReference type="Proteomes" id="UP000004995"/>
    </source>
</evidence>
<dbReference type="eggNOG" id="ENOG502QR6Q">
    <property type="taxonomic scope" value="Eukaryota"/>
</dbReference>
<feature type="region of interest" description="Disordered" evidence="1">
    <location>
        <begin position="25"/>
        <end position="48"/>
    </location>
</feature>
<dbReference type="InParanoid" id="A0A0Q3QEE4"/>
<reference evidence="2" key="2">
    <citation type="submission" date="2018-08" db="UniProtKB">
        <authorList>
            <consortium name="EnsemblPlants"/>
        </authorList>
    </citation>
    <scope>IDENTIFICATION</scope>
    <source>
        <strain evidence="2">Yugu1</strain>
    </source>
</reference>
<organism evidence="2 3">
    <name type="scientific">Setaria italica</name>
    <name type="common">Foxtail millet</name>
    <name type="synonym">Panicum italicum</name>
    <dbReference type="NCBI Taxonomy" id="4555"/>
    <lineage>
        <taxon>Eukaryota</taxon>
        <taxon>Viridiplantae</taxon>
        <taxon>Streptophyta</taxon>
        <taxon>Embryophyta</taxon>
        <taxon>Tracheophyta</taxon>
        <taxon>Spermatophyta</taxon>
        <taxon>Magnoliopsida</taxon>
        <taxon>Liliopsida</taxon>
        <taxon>Poales</taxon>
        <taxon>Poaceae</taxon>
        <taxon>PACMAD clade</taxon>
        <taxon>Panicoideae</taxon>
        <taxon>Panicodae</taxon>
        <taxon>Paniceae</taxon>
        <taxon>Cenchrinae</taxon>
        <taxon>Setaria</taxon>
    </lineage>
</organism>
<reference evidence="3" key="1">
    <citation type="journal article" date="2012" name="Nat. Biotechnol.">
        <title>Reference genome sequence of the model plant Setaria.</title>
        <authorList>
            <person name="Bennetzen J.L."/>
            <person name="Schmutz J."/>
            <person name="Wang H."/>
            <person name="Percifield R."/>
            <person name="Hawkins J."/>
            <person name="Pontaroli A.C."/>
            <person name="Estep M."/>
            <person name="Feng L."/>
            <person name="Vaughn J.N."/>
            <person name="Grimwood J."/>
            <person name="Jenkins J."/>
            <person name="Barry K."/>
            <person name="Lindquist E."/>
            <person name="Hellsten U."/>
            <person name="Deshpande S."/>
            <person name="Wang X."/>
            <person name="Wu X."/>
            <person name="Mitros T."/>
            <person name="Triplett J."/>
            <person name="Yang X."/>
            <person name="Ye C.Y."/>
            <person name="Mauro-Herrera M."/>
            <person name="Wang L."/>
            <person name="Li P."/>
            <person name="Sharma M."/>
            <person name="Sharma R."/>
            <person name="Ronald P.C."/>
            <person name="Panaud O."/>
            <person name="Kellogg E.A."/>
            <person name="Brutnell T.P."/>
            <person name="Doust A.N."/>
            <person name="Tuskan G.A."/>
            <person name="Rokhsar D."/>
            <person name="Devos K.M."/>
        </authorList>
    </citation>
    <scope>NUCLEOTIDE SEQUENCE [LARGE SCALE GENOMIC DNA]</scope>
    <source>
        <strain evidence="3">cv. Yugu1</strain>
    </source>
</reference>
<protein>
    <submittedName>
        <fullName evidence="2">Uncharacterized protein</fullName>
    </submittedName>
</protein>